<dbReference type="InterPro" id="IPR052709">
    <property type="entry name" value="Transposase-MT_Hybrid"/>
</dbReference>
<evidence type="ECO:0008006" key="3">
    <source>
        <dbReference type="Google" id="ProtNLM"/>
    </source>
</evidence>
<dbReference type="GO" id="GO:0003676">
    <property type="term" value="F:nucleic acid binding"/>
    <property type="evidence" value="ECO:0007669"/>
    <property type="project" value="InterPro"/>
</dbReference>
<accession>A0A4Y2CAI0</accession>
<dbReference type="PANTHER" id="PTHR46060">
    <property type="entry name" value="MARINER MOS1 TRANSPOSASE-LIKE PROTEIN"/>
    <property type="match status" value="1"/>
</dbReference>
<name>A0A4Y2CAI0_ARAVE</name>
<sequence>MVRINGNQNKKRGKNCAGIVLLHDNAGPRAALLTQQLPEWFRWSWEVFDYPAYSPDLALSDYHLFQHMKRFPIGQHFPRRLIEEEYTYVYSSSMRRLSHAFSALRRRISSRWCKEIVLTV</sequence>
<proteinExistence type="predicted"/>
<dbReference type="PANTHER" id="PTHR46060:SF3">
    <property type="entry name" value="PROTEIN GVQW3"/>
    <property type="match status" value="1"/>
</dbReference>
<comment type="caution">
    <text evidence="1">The sequence shown here is derived from an EMBL/GenBank/DDBJ whole genome shotgun (WGS) entry which is preliminary data.</text>
</comment>
<evidence type="ECO:0000313" key="1">
    <source>
        <dbReference type="EMBL" id="GBM01421.1"/>
    </source>
</evidence>
<evidence type="ECO:0000313" key="2">
    <source>
        <dbReference type="Proteomes" id="UP000499080"/>
    </source>
</evidence>
<dbReference type="InterPro" id="IPR036397">
    <property type="entry name" value="RNaseH_sf"/>
</dbReference>
<dbReference type="OrthoDB" id="616263at2759"/>
<organism evidence="1 2">
    <name type="scientific">Araneus ventricosus</name>
    <name type="common">Orbweaver spider</name>
    <name type="synonym">Epeira ventricosa</name>
    <dbReference type="NCBI Taxonomy" id="182803"/>
    <lineage>
        <taxon>Eukaryota</taxon>
        <taxon>Metazoa</taxon>
        <taxon>Ecdysozoa</taxon>
        <taxon>Arthropoda</taxon>
        <taxon>Chelicerata</taxon>
        <taxon>Arachnida</taxon>
        <taxon>Araneae</taxon>
        <taxon>Araneomorphae</taxon>
        <taxon>Entelegynae</taxon>
        <taxon>Araneoidea</taxon>
        <taxon>Araneidae</taxon>
        <taxon>Araneus</taxon>
    </lineage>
</organism>
<dbReference type="AlphaFoldDB" id="A0A4Y2CAI0"/>
<protein>
    <recommendedName>
        <fullName evidence="3">Tc1-like transposase DDE domain-containing protein</fullName>
    </recommendedName>
</protein>
<reference evidence="1 2" key="1">
    <citation type="journal article" date="2019" name="Sci. Rep.">
        <title>Orb-weaving spider Araneus ventricosus genome elucidates the spidroin gene catalogue.</title>
        <authorList>
            <person name="Kono N."/>
            <person name="Nakamura H."/>
            <person name="Ohtoshi R."/>
            <person name="Moran D.A.P."/>
            <person name="Shinohara A."/>
            <person name="Yoshida Y."/>
            <person name="Fujiwara M."/>
            <person name="Mori M."/>
            <person name="Tomita M."/>
            <person name="Arakawa K."/>
        </authorList>
    </citation>
    <scope>NUCLEOTIDE SEQUENCE [LARGE SCALE GENOMIC DNA]</scope>
</reference>
<dbReference type="Proteomes" id="UP000499080">
    <property type="component" value="Unassembled WGS sequence"/>
</dbReference>
<dbReference type="EMBL" id="BGPR01000169">
    <property type="protein sequence ID" value="GBM01421.1"/>
    <property type="molecule type" value="Genomic_DNA"/>
</dbReference>
<keyword evidence="2" id="KW-1185">Reference proteome</keyword>
<gene>
    <name evidence="1" type="ORF">AVEN_236236_1</name>
</gene>
<dbReference type="Gene3D" id="3.30.420.10">
    <property type="entry name" value="Ribonuclease H-like superfamily/Ribonuclease H"/>
    <property type="match status" value="1"/>
</dbReference>